<reference evidence="1" key="1">
    <citation type="journal article" date="2020" name="Stud. Mycol.">
        <title>101 Dothideomycetes genomes: a test case for predicting lifestyles and emergence of pathogens.</title>
        <authorList>
            <person name="Haridas S."/>
            <person name="Albert R."/>
            <person name="Binder M."/>
            <person name="Bloem J."/>
            <person name="Labutti K."/>
            <person name="Salamov A."/>
            <person name="Andreopoulos B."/>
            <person name="Baker S."/>
            <person name="Barry K."/>
            <person name="Bills G."/>
            <person name="Bluhm B."/>
            <person name="Cannon C."/>
            <person name="Castanera R."/>
            <person name="Culley D."/>
            <person name="Daum C."/>
            <person name="Ezra D."/>
            <person name="Gonzalez J."/>
            <person name="Henrissat B."/>
            <person name="Kuo A."/>
            <person name="Liang C."/>
            <person name="Lipzen A."/>
            <person name="Lutzoni F."/>
            <person name="Magnuson J."/>
            <person name="Mondo S."/>
            <person name="Nolan M."/>
            <person name="Ohm R."/>
            <person name="Pangilinan J."/>
            <person name="Park H.-J."/>
            <person name="Ramirez L."/>
            <person name="Alfaro M."/>
            <person name="Sun H."/>
            <person name="Tritt A."/>
            <person name="Yoshinaga Y."/>
            <person name="Zwiers L.-H."/>
            <person name="Turgeon B."/>
            <person name="Goodwin S."/>
            <person name="Spatafora J."/>
            <person name="Crous P."/>
            <person name="Grigoriev I."/>
        </authorList>
    </citation>
    <scope>NUCLEOTIDE SEQUENCE</scope>
    <source>
        <strain evidence="1">CBS 675.92</strain>
    </source>
</reference>
<evidence type="ECO:0000313" key="2">
    <source>
        <dbReference type="Proteomes" id="UP000800035"/>
    </source>
</evidence>
<keyword evidence="2" id="KW-1185">Reference proteome</keyword>
<dbReference type="AlphaFoldDB" id="A0A6A5TPC5"/>
<evidence type="ECO:0008006" key="3">
    <source>
        <dbReference type="Google" id="ProtNLM"/>
    </source>
</evidence>
<sequence length="74" mass="8299">MLLLQLDGNDGFSLVERIGNDIPRYAILSHTWGRDDEEPTFQDLMSDKAKRNLATARFASVWSKLQDTASSMPG</sequence>
<dbReference type="PANTHER" id="PTHR10622:SF11">
    <property type="entry name" value="HET-DOMAIN-CONTAINING PROTEIN"/>
    <property type="match status" value="1"/>
</dbReference>
<gene>
    <name evidence="1" type="ORF">CC80DRAFT_494446</name>
</gene>
<dbReference type="PANTHER" id="PTHR10622">
    <property type="entry name" value="HET DOMAIN-CONTAINING PROTEIN"/>
    <property type="match status" value="1"/>
</dbReference>
<organism evidence="1 2">
    <name type="scientific">Byssothecium circinans</name>
    <dbReference type="NCBI Taxonomy" id="147558"/>
    <lineage>
        <taxon>Eukaryota</taxon>
        <taxon>Fungi</taxon>
        <taxon>Dikarya</taxon>
        <taxon>Ascomycota</taxon>
        <taxon>Pezizomycotina</taxon>
        <taxon>Dothideomycetes</taxon>
        <taxon>Pleosporomycetidae</taxon>
        <taxon>Pleosporales</taxon>
        <taxon>Massarineae</taxon>
        <taxon>Massarinaceae</taxon>
        <taxon>Byssothecium</taxon>
    </lineage>
</organism>
<proteinExistence type="predicted"/>
<protein>
    <recommendedName>
        <fullName evidence="3">Heterokaryon incompatibility domain-containing protein</fullName>
    </recommendedName>
</protein>
<dbReference type="OrthoDB" id="674604at2759"/>
<dbReference type="EMBL" id="ML977003">
    <property type="protein sequence ID" value="KAF1953542.1"/>
    <property type="molecule type" value="Genomic_DNA"/>
</dbReference>
<dbReference type="Proteomes" id="UP000800035">
    <property type="component" value="Unassembled WGS sequence"/>
</dbReference>
<accession>A0A6A5TPC5</accession>
<name>A0A6A5TPC5_9PLEO</name>
<evidence type="ECO:0000313" key="1">
    <source>
        <dbReference type="EMBL" id="KAF1953542.1"/>
    </source>
</evidence>